<name>A0A8T0FB98_ARGBR</name>
<accession>A0A8T0FB98</accession>
<reference evidence="1" key="1">
    <citation type="journal article" date="2020" name="bioRxiv">
        <title>Chromosome-level reference genome of the European wasp spider Argiope bruennichi: a resource for studies on range expansion and evolutionary adaptation.</title>
        <authorList>
            <person name="Sheffer M.M."/>
            <person name="Hoppe A."/>
            <person name="Krehenwinkel H."/>
            <person name="Uhl G."/>
            <person name="Kuss A.W."/>
            <person name="Jensen L."/>
            <person name="Jensen C."/>
            <person name="Gillespie R.G."/>
            <person name="Hoff K.J."/>
            <person name="Prost S."/>
        </authorList>
    </citation>
    <scope>NUCLEOTIDE SEQUENCE</scope>
</reference>
<comment type="caution">
    <text evidence="1">The sequence shown here is derived from an EMBL/GenBank/DDBJ whole genome shotgun (WGS) entry which is preliminary data.</text>
</comment>
<gene>
    <name evidence="1" type="ORF">HNY73_009210</name>
</gene>
<organism evidence="1 2">
    <name type="scientific">Argiope bruennichi</name>
    <name type="common">Wasp spider</name>
    <name type="synonym">Aranea bruennichi</name>
    <dbReference type="NCBI Taxonomy" id="94029"/>
    <lineage>
        <taxon>Eukaryota</taxon>
        <taxon>Metazoa</taxon>
        <taxon>Ecdysozoa</taxon>
        <taxon>Arthropoda</taxon>
        <taxon>Chelicerata</taxon>
        <taxon>Arachnida</taxon>
        <taxon>Araneae</taxon>
        <taxon>Araneomorphae</taxon>
        <taxon>Entelegynae</taxon>
        <taxon>Araneoidea</taxon>
        <taxon>Araneidae</taxon>
        <taxon>Argiope</taxon>
    </lineage>
</organism>
<protein>
    <submittedName>
        <fullName evidence="1">Uncharacterized protein</fullName>
    </submittedName>
</protein>
<evidence type="ECO:0000313" key="2">
    <source>
        <dbReference type="Proteomes" id="UP000807504"/>
    </source>
</evidence>
<dbReference type="AlphaFoldDB" id="A0A8T0FB98"/>
<dbReference type="Proteomes" id="UP000807504">
    <property type="component" value="Unassembled WGS sequence"/>
</dbReference>
<evidence type="ECO:0000313" key="1">
    <source>
        <dbReference type="EMBL" id="KAF8787632.1"/>
    </source>
</evidence>
<sequence>MKFEDIKDVSVVPINSNAELGMTVNAIAPVEWTPSLAYNISKFAAKFVAIPLTYLVFGVVQPTIRYGVVSLGRRFARRWLYGRILDSRLGRFIIE</sequence>
<keyword evidence="2" id="KW-1185">Reference proteome</keyword>
<reference evidence="1" key="2">
    <citation type="submission" date="2020-06" db="EMBL/GenBank/DDBJ databases">
        <authorList>
            <person name="Sheffer M."/>
        </authorList>
    </citation>
    <scope>NUCLEOTIDE SEQUENCE</scope>
</reference>
<proteinExistence type="predicted"/>
<dbReference type="EMBL" id="JABXBU010000015">
    <property type="protein sequence ID" value="KAF8787632.1"/>
    <property type="molecule type" value="Genomic_DNA"/>
</dbReference>